<proteinExistence type="predicted"/>
<protein>
    <submittedName>
        <fullName evidence="1">Uncharacterized protein</fullName>
    </submittedName>
</protein>
<name>A0A804HPY7_MUSAM</name>
<dbReference type="InParanoid" id="A0A804HPY7"/>
<keyword evidence="2" id="KW-1185">Reference proteome</keyword>
<dbReference type="Proteomes" id="UP000012960">
    <property type="component" value="Unplaced"/>
</dbReference>
<sequence>MSDKILIIFSDNKSLV</sequence>
<evidence type="ECO:0000313" key="2">
    <source>
        <dbReference type="Proteomes" id="UP000012960"/>
    </source>
</evidence>
<evidence type="ECO:0000313" key="1">
    <source>
        <dbReference type="EnsemblPlants" id="Ma01_p03750.1"/>
    </source>
</evidence>
<accession>A0A804HPY7</accession>
<dbReference type="Gramene" id="Ma01_t03750.1">
    <property type="protein sequence ID" value="Ma01_p03750.1"/>
    <property type="gene ID" value="Ma01_g03750"/>
</dbReference>
<reference evidence="1" key="1">
    <citation type="submission" date="2021-05" db="UniProtKB">
        <authorList>
            <consortium name="EnsemblPlants"/>
        </authorList>
    </citation>
    <scope>IDENTIFICATION</scope>
    <source>
        <strain evidence="1">subsp. malaccensis</strain>
    </source>
</reference>
<organism evidence="1 2">
    <name type="scientific">Musa acuminata subsp. malaccensis</name>
    <name type="common">Wild banana</name>
    <name type="synonym">Musa malaccensis</name>
    <dbReference type="NCBI Taxonomy" id="214687"/>
    <lineage>
        <taxon>Eukaryota</taxon>
        <taxon>Viridiplantae</taxon>
        <taxon>Streptophyta</taxon>
        <taxon>Embryophyta</taxon>
        <taxon>Tracheophyta</taxon>
        <taxon>Spermatophyta</taxon>
        <taxon>Magnoliopsida</taxon>
        <taxon>Liliopsida</taxon>
        <taxon>Zingiberales</taxon>
        <taxon>Musaceae</taxon>
        <taxon>Musa</taxon>
    </lineage>
</organism>
<dbReference type="AlphaFoldDB" id="A0A804HPY7"/>
<dbReference type="EnsemblPlants" id="Ma01_t03750.1">
    <property type="protein sequence ID" value="Ma01_p03750.1"/>
    <property type="gene ID" value="Ma01_g03750"/>
</dbReference>